<dbReference type="AlphaFoldDB" id="A0A9C6X179"/>
<evidence type="ECO:0000313" key="2">
    <source>
        <dbReference type="Proteomes" id="UP000504606"/>
    </source>
</evidence>
<organism evidence="2 3">
    <name type="scientific">Frankliniella occidentalis</name>
    <name type="common">Western flower thrips</name>
    <name type="synonym">Euthrips occidentalis</name>
    <dbReference type="NCBI Taxonomy" id="133901"/>
    <lineage>
        <taxon>Eukaryota</taxon>
        <taxon>Metazoa</taxon>
        <taxon>Ecdysozoa</taxon>
        <taxon>Arthropoda</taxon>
        <taxon>Hexapoda</taxon>
        <taxon>Insecta</taxon>
        <taxon>Pterygota</taxon>
        <taxon>Neoptera</taxon>
        <taxon>Paraneoptera</taxon>
        <taxon>Thysanoptera</taxon>
        <taxon>Terebrantia</taxon>
        <taxon>Thripoidea</taxon>
        <taxon>Thripidae</taxon>
        <taxon>Frankliniella</taxon>
    </lineage>
</organism>
<dbReference type="RefSeq" id="XP_052127278.1">
    <property type="nucleotide sequence ID" value="XM_052271318.1"/>
</dbReference>
<protein>
    <submittedName>
        <fullName evidence="3">Uncharacterized protein LOC113204829</fullName>
    </submittedName>
</protein>
<dbReference type="OrthoDB" id="7698488at2759"/>
<evidence type="ECO:0000313" key="3">
    <source>
        <dbReference type="RefSeq" id="XP_052127278.1"/>
    </source>
</evidence>
<name>A0A9C6X179_FRAOC</name>
<reference evidence="3" key="1">
    <citation type="submission" date="2025-08" db="UniProtKB">
        <authorList>
            <consortium name="RefSeq"/>
        </authorList>
    </citation>
    <scope>IDENTIFICATION</scope>
    <source>
        <tissue evidence="3">Whole organism</tissue>
    </source>
</reference>
<dbReference type="Proteomes" id="UP000504606">
    <property type="component" value="Unplaced"/>
</dbReference>
<dbReference type="KEGG" id="foc:113204829"/>
<sequence>MASASKPENGIRTRSESESLGRGESDGEVASILTKWGFERLCNLFEDNKIDLEVFTVLDETTARSFLRPGDFVKFWKVFEARKGELQACDPPPTKKPCLDPVTTIPVPVGEPSTSRSKPDSASYFTLSDDEEADVASHHPLTDTAIDEIRQLFNSFEGQVLLSTSELTDSDRDSIAQIVICNELRKNKPNGHIKRARLIQLSRIITSIFKDESKEIYYVPYTKVNLVVYAAKGKLISQYYSWRKKGVAAKVLNDIRTVKWNPASPDSLMTADVELSVKWLKVNLGPQSVVEAHWDKTFAHRISLLDIKRKDKISIAEYYSSFPVLRQPWGYSLLLQDYNKLFDGTQNNFASNWKGFALKLTEKLKKIKGLLVDHLDSFIQQEQEVNVCHHFLMLFAHLFPPQVVVRGRKPNNWTATKAEMQQGFLLHVKTEEELHVFIANKLKRLRSFKKVLQFQPFPVIVGKDLRSVEQSLVVVEPTQFYVVESPSAAVDICFKIYQSLVVDYPSESKGMWRVIQQCVFHVTTEFDEVIPSLIPLLKYFTSTV</sequence>
<evidence type="ECO:0000256" key="1">
    <source>
        <dbReference type="SAM" id="MobiDB-lite"/>
    </source>
</evidence>
<dbReference type="GeneID" id="113204829"/>
<keyword evidence="2" id="KW-1185">Reference proteome</keyword>
<gene>
    <name evidence="3" type="primary">LOC113204829</name>
</gene>
<proteinExistence type="predicted"/>
<accession>A0A9C6X179</accession>
<feature type="region of interest" description="Disordered" evidence="1">
    <location>
        <begin position="1"/>
        <end position="26"/>
    </location>
</feature>
<feature type="compositionally biased region" description="Basic and acidic residues" evidence="1">
    <location>
        <begin position="9"/>
        <end position="25"/>
    </location>
</feature>